<feature type="domain" description="Gnk2-homologous" evidence="7">
    <location>
        <begin position="27"/>
        <end position="127"/>
    </location>
</feature>
<evidence type="ECO:0000259" key="7">
    <source>
        <dbReference type="PROSITE" id="PS51473"/>
    </source>
</evidence>
<keyword evidence="9" id="KW-1185">Reference proteome</keyword>
<evidence type="ECO:0000256" key="6">
    <source>
        <dbReference type="SAM" id="SignalP"/>
    </source>
</evidence>
<feature type="signal peptide" evidence="6">
    <location>
        <begin position="1"/>
        <end position="25"/>
    </location>
</feature>
<dbReference type="PROSITE" id="PS51473">
    <property type="entry name" value="GNK2"/>
    <property type="match status" value="2"/>
</dbReference>
<dbReference type="InterPro" id="IPR038408">
    <property type="entry name" value="GNK2_sf"/>
</dbReference>
<dbReference type="eggNOG" id="ENOG502QPWH">
    <property type="taxonomic scope" value="Eukaryota"/>
</dbReference>
<dbReference type="PANTHER" id="PTHR32411">
    <property type="entry name" value="CYSTEINE-RICH REPEAT SECRETORY PROTEIN 38-RELATED"/>
    <property type="match status" value="1"/>
</dbReference>
<evidence type="ECO:0000313" key="9">
    <source>
        <dbReference type="Proteomes" id="UP000017836"/>
    </source>
</evidence>
<gene>
    <name evidence="8" type="ORF">AMTR_s00035p00082360</name>
</gene>
<dbReference type="Pfam" id="PF01657">
    <property type="entry name" value="Stress-antifung"/>
    <property type="match status" value="2"/>
</dbReference>
<comment type="subcellular location">
    <subcellularLocation>
        <location evidence="1">Secreted</location>
    </subcellularLocation>
</comment>
<organism evidence="8 9">
    <name type="scientific">Amborella trichopoda</name>
    <dbReference type="NCBI Taxonomy" id="13333"/>
    <lineage>
        <taxon>Eukaryota</taxon>
        <taxon>Viridiplantae</taxon>
        <taxon>Streptophyta</taxon>
        <taxon>Embryophyta</taxon>
        <taxon>Tracheophyta</taxon>
        <taxon>Spermatophyta</taxon>
        <taxon>Magnoliopsida</taxon>
        <taxon>Amborellales</taxon>
        <taxon>Amborellaceae</taxon>
        <taxon>Amborella</taxon>
    </lineage>
</organism>
<evidence type="ECO:0000256" key="5">
    <source>
        <dbReference type="ARBA" id="ARBA00038515"/>
    </source>
</evidence>
<dbReference type="OrthoDB" id="696781at2759"/>
<protein>
    <recommendedName>
        <fullName evidence="7">Gnk2-homologous domain-containing protein</fullName>
    </recommendedName>
</protein>
<comment type="similarity">
    <text evidence="5">Belongs to the cysteine-rich repeat secretory protein family.</text>
</comment>
<evidence type="ECO:0000256" key="2">
    <source>
        <dbReference type="ARBA" id="ARBA00022525"/>
    </source>
</evidence>
<dbReference type="FunFam" id="3.30.430.20:FF:000002">
    <property type="entry name" value="Cysteine-rich receptor-like protein kinase 10"/>
    <property type="match status" value="1"/>
</dbReference>
<feature type="domain" description="Gnk2-homologous" evidence="7">
    <location>
        <begin position="133"/>
        <end position="241"/>
    </location>
</feature>
<proteinExistence type="inferred from homology"/>
<reference evidence="9" key="1">
    <citation type="journal article" date="2013" name="Science">
        <title>The Amborella genome and the evolution of flowering plants.</title>
        <authorList>
            <consortium name="Amborella Genome Project"/>
        </authorList>
    </citation>
    <scope>NUCLEOTIDE SEQUENCE [LARGE SCALE GENOMIC DNA]</scope>
</reference>
<keyword evidence="4" id="KW-0677">Repeat</keyword>
<evidence type="ECO:0000256" key="1">
    <source>
        <dbReference type="ARBA" id="ARBA00004613"/>
    </source>
</evidence>
<dbReference type="EMBL" id="KI392639">
    <property type="protein sequence ID" value="ERN12041.1"/>
    <property type="molecule type" value="Genomic_DNA"/>
</dbReference>
<keyword evidence="2" id="KW-0964">Secreted</keyword>
<name>W1PWB0_AMBTC</name>
<dbReference type="PANTHER" id="PTHR32411:SF43">
    <property type="entry name" value="CYSTEINE-RICH REPEAT SECRETORY PROTEIN 38"/>
    <property type="match status" value="1"/>
</dbReference>
<dbReference type="CDD" id="cd23509">
    <property type="entry name" value="Gnk2-like"/>
    <property type="match status" value="2"/>
</dbReference>
<accession>W1PWB0</accession>
<dbReference type="InterPro" id="IPR002902">
    <property type="entry name" value="GNK2"/>
</dbReference>
<dbReference type="InterPro" id="IPR050581">
    <property type="entry name" value="CRR_secretory_protein"/>
</dbReference>
<dbReference type="OMA" id="GSCTFRY"/>
<keyword evidence="3 6" id="KW-0732">Signal</keyword>
<dbReference type="HOGENOM" id="CLU_000288_35_0_1"/>
<feature type="chain" id="PRO_5004807874" description="Gnk2-homologous domain-containing protein" evidence="6">
    <location>
        <begin position="26"/>
        <end position="244"/>
    </location>
</feature>
<sequence length="244" mass="27126">MVASNFLLPILALCLTMRLQGTISADPLSHICSPTSTNYTTHPPLDHALSSLLRTLSAKTAITGFATASSPDRKYHGLGLCRADVTRYDCKVCMEDATAEIRHLCPNKEEAIVWFDYCLVHYSNKSFFGKIDEKNKIYMWNTLNVSAPHLFNRYLGELMYQFSSQASLSLSFFATGEIQLSEVGDKTTIYGLAQCSYDLSSGDCKACLDEVIGELPTRCSGKQGGRVLTGSCNIRYEVYPFYRT</sequence>
<evidence type="ECO:0000256" key="3">
    <source>
        <dbReference type="ARBA" id="ARBA00022729"/>
    </source>
</evidence>
<dbReference type="Proteomes" id="UP000017836">
    <property type="component" value="Unassembled WGS sequence"/>
</dbReference>
<dbReference type="Gramene" id="ERN12041">
    <property type="protein sequence ID" value="ERN12041"/>
    <property type="gene ID" value="AMTR_s00035p00082360"/>
</dbReference>
<evidence type="ECO:0000313" key="8">
    <source>
        <dbReference type="EMBL" id="ERN12041.1"/>
    </source>
</evidence>
<dbReference type="AlphaFoldDB" id="W1PWB0"/>
<dbReference type="Gene3D" id="3.30.430.20">
    <property type="entry name" value="Gnk2 domain, C-X8-C-X2-C motif"/>
    <property type="match status" value="2"/>
</dbReference>
<evidence type="ECO:0000256" key="4">
    <source>
        <dbReference type="ARBA" id="ARBA00022737"/>
    </source>
</evidence>
<dbReference type="GO" id="GO:0005576">
    <property type="term" value="C:extracellular region"/>
    <property type="evidence" value="ECO:0007669"/>
    <property type="project" value="UniProtKB-SubCell"/>
</dbReference>